<keyword evidence="1" id="KW-0645">Protease</keyword>
<dbReference type="Gene3D" id="2.130.10.120">
    <property type="entry name" value="Prolyl oligopeptidase, N-terminal domain"/>
    <property type="match status" value="1"/>
</dbReference>
<dbReference type="InterPro" id="IPR029058">
    <property type="entry name" value="AB_hydrolase_fold"/>
</dbReference>
<sequence>MQRRWIALAIALTFSGMTQAHDTPKTAPAAAQAAAGDDENLWLDDIDGAKPLEWVKSENARTVAKYAEGQDFKSLDARLLEVLDSDAKIPMVSRIGDSYYNFWRDKEHPKGIWRRTSLAEYRKDKPNWETVIDLDALNAAEKENWVWHGAQCLKPDYRRCLLSLSRGGADADVVREFDLTTKSFIKDGFTLPEAKSQIAWIDQDHIYVATDFGPGSMTDSSYPRIVKEWKRGTPLSSATTVYEGQKTDMSISAFRDRTPGFERDFVHRALAFYNSETYLRGKDGKLTKIDVPNDAETDVEREWLLIEPRTDWTVGGKTYPSGSLLATKFDDFMAGKREITVLFAPDAHSSLASYSWTRNHLIVNTMRDVVSQLQVLTPAASGPWKSETLGGAPALSTVQASGVDADDSDDYFMIVTGFLQPTTLYFGTVGKNGGAQELKHSPAFFDASKFNVSQHFATSKDGTKVPYFEIAPKSLKTDGNNPTLVYGYGGFEISLQPAYSAGVGRAWLEKGGVYVIANIRGGGEYGPRWHQAAQKANRPRAYEDFAAVSQDLIDRKITSPKHMGMMGGSNGGLLAGNMLTKYPQLYGAVVSQVALLDMKRYPHMSAGASWMAEYGNPDNPEEWKYIQTFSPYHNLHKGTHYPAVLFTTSTRDDRVGPVHARKMAARMQAMGFDASFYENIEGGHGAAADNKQSAFMNALSYTYLWEHLK</sequence>
<evidence type="ECO:0000313" key="8">
    <source>
        <dbReference type="Proteomes" id="UP000490980"/>
    </source>
</evidence>
<dbReference type="SUPFAM" id="SSF53474">
    <property type="entry name" value="alpha/beta-Hydrolases"/>
    <property type="match status" value="1"/>
</dbReference>
<keyword evidence="4" id="KW-0732">Signal</keyword>
<evidence type="ECO:0000256" key="4">
    <source>
        <dbReference type="SAM" id="SignalP"/>
    </source>
</evidence>
<dbReference type="PRINTS" id="PR00862">
    <property type="entry name" value="PROLIGOPTASE"/>
</dbReference>
<name>A0A7X5ZK88_9GAMM</name>
<dbReference type="GO" id="GO:0070012">
    <property type="term" value="F:oligopeptidase activity"/>
    <property type="evidence" value="ECO:0007669"/>
    <property type="project" value="TreeGrafter"/>
</dbReference>
<dbReference type="InterPro" id="IPR051167">
    <property type="entry name" value="Prolyl_oligopep/macrocyclase"/>
</dbReference>
<evidence type="ECO:0000313" key="7">
    <source>
        <dbReference type="EMBL" id="NII08644.1"/>
    </source>
</evidence>
<dbReference type="GO" id="GO:0005829">
    <property type="term" value="C:cytosol"/>
    <property type="evidence" value="ECO:0007669"/>
    <property type="project" value="TreeGrafter"/>
</dbReference>
<accession>A0A7X5ZK88</accession>
<keyword evidence="2" id="KW-0378">Hydrolase</keyword>
<dbReference type="InterPro" id="IPR023302">
    <property type="entry name" value="Pept_S9A_N"/>
</dbReference>
<dbReference type="Proteomes" id="UP000490980">
    <property type="component" value="Unassembled WGS sequence"/>
</dbReference>
<dbReference type="PANTHER" id="PTHR42881:SF13">
    <property type="entry name" value="PROLYL ENDOPEPTIDASE"/>
    <property type="match status" value="1"/>
</dbReference>
<reference evidence="7 8" key="1">
    <citation type="submission" date="2020-03" db="EMBL/GenBank/DDBJ databases">
        <authorList>
            <person name="Lai Q."/>
        </authorList>
    </citation>
    <scope>NUCLEOTIDE SEQUENCE [LARGE SCALE GENOMIC DNA]</scope>
    <source>
        <strain evidence="7 8">CCUG 25036</strain>
    </source>
</reference>
<feature type="chain" id="PRO_5031105599" evidence="4">
    <location>
        <begin position="21"/>
        <end position="709"/>
    </location>
</feature>
<evidence type="ECO:0000256" key="3">
    <source>
        <dbReference type="ARBA" id="ARBA00022825"/>
    </source>
</evidence>
<dbReference type="EMBL" id="JAARLZ010000014">
    <property type="protein sequence ID" value="NII08644.1"/>
    <property type="molecule type" value="Genomic_DNA"/>
</dbReference>
<gene>
    <name evidence="7" type="ORF">HBF25_19845</name>
</gene>
<feature type="domain" description="Peptidase S9 prolyl oligopeptidase catalytic" evidence="5">
    <location>
        <begin position="507"/>
        <end position="708"/>
    </location>
</feature>
<dbReference type="InterPro" id="IPR001375">
    <property type="entry name" value="Peptidase_S9_cat"/>
</dbReference>
<evidence type="ECO:0000259" key="6">
    <source>
        <dbReference type="Pfam" id="PF02897"/>
    </source>
</evidence>
<organism evidence="7 8">
    <name type="scientific">Luteibacter anthropi</name>
    <dbReference type="NCBI Taxonomy" id="564369"/>
    <lineage>
        <taxon>Bacteria</taxon>
        <taxon>Pseudomonadati</taxon>
        <taxon>Pseudomonadota</taxon>
        <taxon>Gammaproteobacteria</taxon>
        <taxon>Lysobacterales</taxon>
        <taxon>Rhodanobacteraceae</taxon>
        <taxon>Luteibacter</taxon>
    </lineage>
</organism>
<dbReference type="InterPro" id="IPR002470">
    <property type="entry name" value="Peptidase_S9A"/>
</dbReference>
<dbReference type="PANTHER" id="PTHR42881">
    <property type="entry name" value="PROLYL ENDOPEPTIDASE"/>
    <property type="match status" value="1"/>
</dbReference>
<feature type="signal peptide" evidence="4">
    <location>
        <begin position="1"/>
        <end position="20"/>
    </location>
</feature>
<dbReference type="SUPFAM" id="SSF50993">
    <property type="entry name" value="Peptidase/esterase 'gauge' domain"/>
    <property type="match status" value="1"/>
</dbReference>
<proteinExistence type="predicted"/>
<dbReference type="AlphaFoldDB" id="A0A7X5ZK88"/>
<dbReference type="Pfam" id="PF02897">
    <property type="entry name" value="Peptidase_S9_N"/>
    <property type="match status" value="1"/>
</dbReference>
<dbReference type="GO" id="GO:0006508">
    <property type="term" value="P:proteolysis"/>
    <property type="evidence" value="ECO:0007669"/>
    <property type="project" value="UniProtKB-KW"/>
</dbReference>
<keyword evidence="8" id="KW-1185">Reference proteome</keyword>
<keyword evidence="3" id="KW-0720">Serine protease</keyword>
<feature type="domain" description="Peptidase S9A N-terminal" evidence="6">
    <location>
        <begin position="37"/>
        <end position="425"/>
    </location>
</feature>
<protein>
    <submittedName>
        <fullName evidence="7">S9 family peptidase</fullName>
    </submittedName>
</protein>
<comment type="caution">
    <text evidence="7">The sequence shown here is derived from an EMBL/GenBank/DDBJ whole genome shotgun (WGS) entry which is preliminary data.</text>
</comment>
<evidence type="ECO:0000256" key="2">
    <source>
        <dbReference type="ARBA" id="ARBA00022801"/>
    </source>
</evidence>
<evidence type="ECO:0000256" key="1">
    <source>
        <dbReference type="ARBA" id="ARBA00022670"/>
    </source>
</evidence>
<evidence type="ECO:0000259" key="5">
    <source>
        <dbReference type="Pfam" id="PF00326"/>
    </source>
</evidence>
<dbReference type="Gene3D" id="3.40.50.1820">
    <property type="entry name" value="alpha/beta hydrolase"/>
    <property type="match status" value="1"/>
</dbReference>
<dbReference type="GO" id="GO:0004252">
    <property type="term" value="F:serine-type endopeptidase activity"/>
    <property type="evidence" value="ECO:0007669"/>
    <property type="project" value="InterPro"/>
</dbReference>
<dbReference type="Pfam" id="PF00326">
    <property type="entry name" value="Peptidase_S9"/>
    <property type="match status" value="1"/>
</dbReference>